<accession>A0A7T6XMS8</accession>
<organism evidence="7 8">
    <name type="scientific">Penicillium digitatum</name>
    <name type="common">Green mold</name>
    <dbReference type="NCBI Taxonomy" id="36651"/>
    <lineage>
        <taxon>Eukaryota</taxon>
        <taxon>Fungi</taxon>
        <taxon>Dikarya</taxon>
        <taxon>Ascomycota</taxon>
        <taxon>Pezizomycotina</taxon>
        <taxon>Eurotiomycetes</taxon>
        <taxon>Eurotiomycetidae</taxon>
        <taxon>Eurotiales</taxon>
        <taxon>Aspergillaceae</taxon>
        <taxon>Penicillium</taxon>
    </lineage>
</organism>
<feature type="region of interest" description="Disordered" evidence="6">
    <location>
        <begin position="161"/>
        <end position="181"/>
    </location>
</feature>
<dbReference type="Pfam" id="PF13816">
    <property type="entry name" value="Dehydratase_hem"/>
    <property type="match status" value="1"/>
</dbReference>
<evidence type="ECO:0000256" key="6">
    <source>
        <dbReference type="SAM" id="MobiDB-lite"/>
    </source>
</evidence>
<keyword evidence="5" id="KW-0456">Lyase</keyword>
<evidence type="ECO:0000256" key="2">
    <source>
        <dbReference type="ARBA" id="ARBA00022617"/>
    </source>
</evidence>
<dbReference type="KEGG" id="pdp:PDIP_57380"/>
<evidence type="ECO:0000313" key="8">
    <source>
        <dbReference type="Proteomes" id="UP000595662"/>
    </source>
</evidence>
<evidence type="ECO:0000256" key="4">
    <source>
        <dbReference type="ARBA" id="ARBA00023004"/>
    </source>
</evidence>
<keyword evidence="4" id="KW-0408">Iron</keyword>
<keyword evidence="2" id="KW-0349">Heme</keyword>
<reference evidence="7 8" key="1">
    <citation type="submission" date="2020-08" db="EMBL/GenBank/DDBJ databases">
        <title>The completed genome sequence of the pathogenic ascomycete fungus Penicillium digitatum.</title>
        <authorList>
            <person name="Wang M."/>
        </authorList>
    </citation>
    <scope>NUCLEOTIDE SEQUENCE [LARGE SCALE GENOMIC DNA]</scope>
    <source>
        <strain evidence="7 8">PdW03</strain>
    </source>
</reference>
<protein>
    <submittedName>
        <fullName evidence="7">Heme-containing dehydratase</fullName>
    </submittedName>
</protein>
<dbReference type="OMA" id="MEAYCPV"/>
<evidence type="ECO:0000256" key="3">
    <source>
        <dbReference type="ARBA" id="ARBA00022723"/>
    </source>
</evidence>
<dbReference type="RefSeq" id="XP_014532964.1">
    <property type="nucleotide sequence ID" value="XM_014677478.1"/>
</dbReference>
<dbReference type="GeneID" id="26234054"/>
<dbReference type="InterPro" id="IPR025702">
    <property type="entry name" value="OXD"/>
</dbReference>
<dbReference type="GO" id="GO:0046872">
    <property type="term" value="F:metal ion binding"/>
    <property type="evidence" value="ECO:0007669"/>
    <property type="project" value="UniProtKB-KW"/>
</dbReference>
<sequence length="346" mass="38648">MCSVQLADEPFVYAVFGIQYPAGNPTDSQKALTGEFDGLISGHAAHIDTLLQDGCATPNTGKTYVWLTYWKSVADYQKWWTREDVSQFWADLPLDAGIWREVMTPSPRRSQYASSRVEPSGLGNLGKPISLGEKSGYWGCYRHRKSDHTSDKMVSPVQEKLVPHRPLHSPSAETSGPEIRPGRVHLTQFPDNICFVVEGQDHSAITKEEQKFWLGNLDDLVNNWIKDLIEAGPESGILDGRICYDPEGGRFRDGEPNALGYNKKIQLFYFQDLGQMEKIGRLNKGHVELRKKIFESYGPGGEMMAGKIMLQVETTVLKSGEIDCEYVGCAEGTGFMAFGSYPQHIS</sequence>
<dbReference type="Proteomes" id="UP000595662">
    <property type="component" value="Chromosome 3"/>
</dbReference>
<comment type="cofactor">
    <cofactor evidence="1">
        <name>heme b</name>
        <dbReference type="ChEBI" id="CHEBI:60344"/>
    </cofactor>
</comment>
<evidence type="ECO:0000256" key="5">
    <source>
        <dbReference type="ARBA" id="ARBA00023239"/>
    </source>
</evidence>
<proteinExistence type="predicted"/>
<name>A0A7T6XMS8_PENDI</name>
<dbReference type="VEuPathDB" id="FungiDB:PDIP_57380"/>
<gene>
    <name evidence="7" type="ORF">Pdw03_7816</name>
</gene>
<keyword evidence="3" id="KW-0479">Metal-binding</keyword>
<evidence type="ECO:0000313" key="7">
    <source>
        <dbReference type="EMBL" id="QQK43915.1"/>
    </source>
</evidence>
<dbReference type="AlphaFoldDB" id="A0A7T6XMS8"/>
<dbReference type="EMBL" id="CP060776">
    <property type="protein sequence ID" value="QQK43915.1"/>
    <property type="molecule type" value="Genomic_DNA"/>
</dbReference>
<evidence type="ECO:0000256" key="1">
    <source>
        <dbReference type="ARBA" id="ARBA00001970"/>
    </source>
</evidence>
<dbReference type="GO" id="GO:0016829">
    <property type="term" value="F:lyase activity"/>
    <property type="evidence" value="ECO:0007669"/>
    <property type="project" value="UniProtKB-KW"/>
</dbReference>